<dbReference type="SMART" id="SM00525">
    <property type="entry name" value="FES"/>
    <property type="match status" value="1"/>
</dbReference>
<dbReference type="SUPFAM" id="SSF48150">
    <property type="entry name" value="DNA-glycosylase"/>
    <property type="match status" value="1"/>
</dbReference>
<dbReference type="InterPro" id="IPR044298">
    <property type="entry name" value="MIG/MutY"/>
</dbReference>
<dbReference type="EMBL" id="ALJD01000012">
    <property type="protein sequence ID" value="EJN57553.1"/>
    <property type="molecule type" value="Genomic_DNA"/>
</dbReference>
<dbReference type="PANTHER" id="PTHR42944">
    <property type="entry name" value="ADENINE DNA GLYCOSYLASE"/>
    <property type="match status" value="1"/>
</dbReference>
<accession>J2ZX00</accession>
<dbReference type="SMART" id="SM00478">
    <property type="entry name" value="ENDO3c"/>
    <property type="match status" value="1"/>
</dbReference>
<keyword evidence="9" id="KW-0326">Glycosidase</keyword>
<dbReference type="Gene3D" id="1.10.1670.10">
    <property type="entry name" value="Helix-hairpin-Helix base-excision DNA repair enzymes (C-terminal)"/>
    <property type="match status" value="1"/>
</dbReference>
<evidence type="ECO:0000256" key="4">
    <source>
        <dbReference type="ARBA" id="ARBA00022763"/>
    </source>
</evidence>
<dbReference type="GO" id="GO:0006284">
    <property type="term" value="P:base-excision repair"/>
    <property type="evidence" value="ECO:0007669"/>
    <property type="project" value="InterPro"/>
</dbReference>
<evidence type="ECO:0000256" key="9">
    <source>
        <dbReference type="ARBA" id="ARBA00023295"/>
    </source>
</evidence>
<evidence type="ECO:0000256" key="2">
    <source>
        <dbReference type="ARBA" id="ARBA00008343"/>
    </source>
</evidence>
<dbReference type="Gene3D" id="1.10.340.30">
    <property type="entry name" value="Hypothetical protein, domain 2"/>
    <property type="match status" value="1"/>
</dbReference>
<feature type="domain" description="HhH-GPD" evidence="10">
    <location>
        <begin position="10"/>
        <end position="153"/>
    </location>
</feature>
<dbReference type="GO" id="GO:0000701">
    <property type="term" value="F:purine-specific mismatch base pair DNA N-glycosylase activity"/>
    <property type="evidence" value="ECO:0007669"/>
    <property type="project" value="TreeGrafter"/>
</dbReference>
<keyword evidence="5" id="KW-0378">Hydrolase</keyword>
<gene>
    <name evidence="11" type="ORF">HSB1_39140</name>
</gene>
<name>J2ZX00_9EURY</name>
<dbReference type="Pfam" id="PF00730">
    <property type="entry name" value="HhH-GPD"/>
    <property type="match status" value="1"/>
</dbReference>
<dbReference type="Proteomes" id="UP000007813">
    <property type="component" value="Unassembled WGS sequence"/>
</dbReference>
<evidence type="ECO:0000313" key="11">
    <source>
        <dbReference type="EMBL" id="EJN57553.1"/>
    </source>
</evidence>
<evidence type="ECO:0000256" key="3">
    <source>
        <dbReference type="ARBA" id="ARBA00022723"/>
    </source>
</evidence>
<dbReference type="REBASE" id="56119">
    <property type="entry name" value="V.Hsa1ORF39130P"/>
</dbReference>
<dbReference type="eggNOG" id="arCOG00462">
    <property type="taxonomic scope" value="Archaea"/>
</dbReference>
<keyword evidence="6" id="KW-0408">Iron</keyword>
<keyword evidence="7" id="KW-0411">Iron-sulfur</keyword>
<keyword evidence="8" id="KW-0234">DNA repair</keyword>
<dbReference type="GO" id="GO:0006298">
    <property type="term" value="P:mismatch repair"/>
    <property type="evidence" value="ECO:0007669"/>
    <property type="project" value="TreeGrafter"/>
</dbReference>
<dbReference type="InterPro" id="IPR003265">
    <property type="entry name" value="HhH-GPD_domain"/>
</dbReference>
<keyword evidence="3" id="KW-0479">Metal-binding</keyword>
<dbReference type="InterPro" id="IPR023170">
    <property type="entry name" value="HhH_base_excis_C"/>
</dbReference>
<evidence type="ECO:0000313" key="12">
    <source>
        <dbReference type="Proteomes" id="UP000007813"/>
    </source>
</evidence>
<evidence type="ECO:0000256" key="8">
    <source>
        <dbReference type="ARBA" id="ARBA00023204"/>
    </source>
</evidence>
<dbReference type="InterPro" id="IPR011257">
    <property type="entry name" value="DNA_glycosylase"/>
</dbReference>
<reference evidence="11 12" key="1">
    <citation type="journal article" date="2012" name="J. Bacteriol.">
        <title>Draft Genome Sequence of the Extremely Halophilic Archaeon Halogranum salarium B-1T.</title>
        <authorList>
            <person name="Kim K.K."/>
            <person name="Lee K.C."/>
            <person name="Lee J.S."/>
        </authorList>
    </citation>
    <scope>NUCLEOTIDE SEQUENCE [LARGE SCALE GENOMIC DNA]</scope>
    <source>
        <strain evidence="11 12">B-1</strain>
    </source>
</reference>
<evidence type="ECO:0000256" key="7">
    <source>
        <dbReference type="ARBA" id="ARBA00023014"/>
    </source>
</evidence>
<dbReference type="GO" id="GO:0046872">
    <property type="term" value="F:metal ion binding"/>
    <property type="evidence" value="ECO:0007669"/>
    <property type="project" value="UniProtKB-KW"/>
</dbReference>
<keyword evidence="4" id="KW-0227">DNA damage</keyword>
<protein>
    <recommendedName>
        <fullName evidence="10">HhH-GPD domain-containing protein</fullName>
    </recommendedName>
</protein>
<dbReference type="CDD" id="cd00056">
    <property type="entry name" value="ENDO3c"/>
    <property type="match status" value="1"/>
</dbReference>
<evidence type="ECO:0000259" key="10">
    <source>
        <dbReference type="SMART" id="SM00478"/>
    </source>
</evidence>
<dbReference type="GO" id="GO:0035485">
    <property type="term" value="F:adenine/guanine mispair binding"/>
    <property type="evidence" value="ECO:0007669"/>
    <property type="project" value="TreeGrafter"/>
</dbReference>
<proteinExistence type="inferred from homology"/>
<evidence type="ECO:0000256" key="5">
    <source>
        <dbReference type="ARBA" id="ARBA00022801"/>
    </source>
</evidence>
<comment type="caution">
    <text evidence="11">The sequence shown here is derived from an EMBL/GenBank/DDBJ whole genome shotgun (WGS) entry which is preliminary data.</text>
</comment>
<organism evidence="11 12">
    <name type="scientific">Halogranum salarium B-1</name>
    <dbReference type="NCBI Taxonomy" id="1210908"/>
    <lineage>
        <taxon>Archaea</taxon>
        <taxon>Methanobacteriati</taxon>
        <taxon>Methanobacteriota</taxon>
        <taxon>Stenosarchaea group</taxon>
        <taxon>Halobacteria</taxon>
        <taxon>Halobacteriales</taxon>
        <taxon>Haloferacaceae</taxon>
    </lineage>
</organism>
<dbReference type="GO" id="GO:0051539">
    <property type="term" value="F:4 iron, 4 sulfur cluster binding"/>
    <property type="evidence" value="ECO:0007669"/>
    <property type="project" value="InterPro"/>
</dbReference>
<dbReference type="PANTHER" id="PTHR42944:SF1">
    <property type="entry name" value="ADENINE DNA GLYCOSYLASE"/>
    <property type="match status" value="1"/>
</dbReference>
<evidence type="ECO:0000256" key="6">
    <source>
        <dbReference type="ARBA" id="ARBA00023004"/>
    </source>
</evidence>
<sequence length="179" mass="20607">MYEVFVAEFFLTQTPADNVASVYPEFITRFPSLRSIRTADEGELADVIEPLGFQNLRAEALRAIAADYDDLPRSVDELSSLQRVGPYVANATLCFAFNRRLPIVDRNVDRVYRRVFDDRWPRTKSEQWETALELVPESDPKRYNLALRDFGAAVCTPDPRCEACFANKYCAYYQENVRS</sequence>
<dbReference type="GO" id="GO:0032357">
    <property type="term" value="F:oxidized purine DNA binding"/>
    <property type="evidence" value="ECO:0007669"/>
    <property type="project" value="TreeGrafter"/>
</dbReference>
<comment type="cofactor">
    <cofactor evidence="1">
        <name>[4Fe-4S] cluster</name>
        <dbReference type="ChEBI" id="CHEBI:49883"/>
    </cofactor>
</comment>
<dbReference type="GO" id="GO:0034039">
    <property type="term" value="F:8-oxo-7,8-dihydroguanine DNA N-glycosylase activity"/>
    <property type="evidence" value="ECO:0007669"/>
    <property type="project" value="TreeGrafter"/>
</dbReference>
<comment type="similarity">
    <text evidence="2">Belongs to the Nth/MutY family.</text>
</comment>
<evidence type="ECO:0000256" key="1">
    <source>
        <dbReference type="ARBA" id="ARBA00001966"/>
    </source>
</evidence>
<dbReference type="InterPro" id="IPR003651">
    <property type="entry name" value="Endonuclease3_FeS-loop_motif"/>
</dbReference>
<dbReference type="AlphaFoldDB" id="J2ZX00"/>